<dbReference type="Gene3D" id="2.40.10.330">
    <property type="match status" value="1"/>
</dbReference>
<comment type="catalytic activity">
    <reaction evidence="1 5 6">
        <text>[protein]-peptidylproline (omega=180) = [protein]-peptidylproline (omega=0)</text>
        <dbReference type="Rhea" id="RHEA:16237"/>
        <dbReference type="Rhea" id="RHEA-COMP:10747"/>
        <dbReference type="Rhea" id="RHEA-COMP:10748"/>
        <dbReference type="ChEBI" id="CHEBI:83833"/>
        <dbReference type="ChEBI" id="CHEBI:83834"/>
        <dbReference type="EC" id="5.2.1.8"/>
    </reaction>
</comment>
<comment type="similarity">
    <text evidence="2 6">Belongs to the FKBP-type PPIase family.</text>
</comment>
<accession>A0ABV7EZ17</accession>
<name>A0ABV7EZ17_9BURK</name>
<dbReference type="InterPro" id="IPR001179">
    <property type="entry name" value="PPIase_FKBP_dom"/>
</dbReference>
<gene>
    <name evidence="8" type="ORF">ACFOFO_03360</name>
</gene>
<evidence type="ECO:0000256" key="5">
    <source>
        <dbReference type="PROSITE-ProRule" id="PRU00277"/>
    </source>
</evidence>
<dbReference type="EMBL" id="JBHRTP010000008">
    <property type="protein sequence ID" value="MFC3107005.1"/>
    <property type="molecule type" value="Genomic_DNA"/>
</dbReference>
<dbReference type="EC" id="5.2.1.8" evidence="6"/>
<evidence type="ECO:0000313" key="9">
    <source>
        <dbReference type="Proteomes" id="UP001595530"/>
    </source>
</evidence>
<feature type="domain" description="PPIase FKBP-type" evidence="7">
    <location>
        <begin position="12"/>
        <end position="106"/>
    </location>
</feature>
<keyword evidence="4 5" id="KW-0413">Isomerase</keyword>
<keyword evidence="9" id="KW-1185">Reference proteome</keyword>
<dbReference type="InterPro" id="IPR046357">
    <property type="entry name" value="PPIase_dom_sf"/>
</dbReference>
<evidence type="ECO:0000256" key="1">
    <source>
        <dbReference type="ARBA" id="ARBA00000971"/>
    </source>
</evidence>
<evidence type="ECO:0000313" key="8">
    <source>
        <dbReference type="EMBL" id="MFC3107005.1"/>
    </source>
</evidence>
<comment type="caution">
    <text evidence="8">The sequence shown here is derived from an EMBL/GenBank/DDBJ whole genome shotgun (WGS) entry which is preliminary data.</text>
</comment>
<reference evidence="9" key="1">
    <citation type="journal article" date="2019" name="Int. J. Syst. Evol. Microbiol.">
        <title>The Global Catalogue of Microorganisms (GCM) 10K type strain sequencing project: providing services to taxonomists for standard genome sequencing and annotation.</title>
        <authorList>
            <consortium name="The Broad Institute Genomics Platform"/>
            <consortium name="The Broad Institute Genome Sequencing Center for Infectious Disease"/>
            <person name="Wu L."/>
            <person name="Ma J."/>
        </authorList>
    </citation>
    <scope>NUCLEOTIDE SEQUENCE [LARGE SCALE GENOMIC DNA]</scope>
    <source>
        <strain evidence="9">KCTC 42986</strain>
    </source>
</reference>
<dbReference type="InterPro" id="IPR048261">
    <property type="entry name" value="SlpA/SlyD-like_ins_sf"/>
</dbReference>
<dbReference type="RefSeq" id="WP_390326239.1">
    <property type="nucleotide sequence ID" value="NZ_JBHRTP010000008.1"/>
</dbReference>
<dbReference type="Proteomes" id="UP001595530">
    <property type="component" value="Unassembled WGS sequence"/>
</dbReference>
<evidence type="ECO:0000259" key="7">
    <source>
        <dbReference type="PROSITE" id="PS50059"/>
    </source>
</evidence>
<evidence type="ECO:0000256" key="3">
    <source>
        <dbReference type="ARBA" id="ARBA00023110"/>
    </source>
</evidence>
<keyword evidence="3 5" id="KW-0697">Rotamase</keyword>
<evidence type="ECO:0000256" key="2">
    <source>
        <dbReference type="ARBA" id="ARBA00006577"/>
    </source>
</evidence>
<dbReference type="GO" id="GO:0003755">
    <property type="term" value="F:peptidyl-prolyl cis-trans isomerase activity"/>
    <property type="evidence" value="ECO:0007669"/>
    <property type="project" value="UniProtKB-EC"/>
</dbReference>
<dbReference type="PROSITE" id="PS50059">
    <property type="entry name" value="FKBP_PPIASE"/>
    <property type="match status" value="1"/>
</dbReference>
<dbReference type="PANTHER" id="PTHR47861">
    <property type="entry name" value="FKBP-TYPE PEPTIDYL-PROLYL CIS-TRANS ISOMERASE SLYD"/>
    <property type="match status" value="1"/>
</dbReference>
<evidence type="ECO:0000256" key="4">
    <source>
        <dbReference type="ARBA" id="ARBA00023235"/>
    </source>
</evidence>
<sequence>MSPSTVPVVSEGAYLTLHYRLASMAGDNIITTFQASPATLQLGNGQLAPFLETCLIGLPEGAHQSFVLTPEQAFGPRNPELLQRVTRATLDENSARDAEYKIGDLVDFAAPGGGRFAGILREINDGDALFDFNHPLAGQSLTFEVKIIGVL</sequence>
<dbReference type="PANTHER" id="PTHR47861:SF4">
    <property type="entry name" value="FKBP-TYPE 16 KDA PEPTIDYL-PROLYL CIS-TRANS ISOMERASE"/>
    <property type="match status" value="1"/>
</dbReference>
<dbReference type="Gene3D" id="3.10.50.40">
    <property type="match status" value="1"/>
</dbReference>
<evidence type="ECO:0000256" key="6">
    <source>
        <dbReference type="RuleBase" id="RU003915"/>
    </source>
</evidence>
<dbReference type="Pfam" id="PF00254">
    <property type="entry name" value="FKBP_C"/>
    <property type="match status" value="1"/>
</dbReference>
<protein>
    <recommendedName>
        <fullName evidence="6">Peptidyl-prolyl cis-trans isomerase</fullName>
        <ecNumber evidence="6">5.2.1.8</ecNumber>
    </recommendedName>
</protein>
<dbReference type="SUPFAM" id="SSF54534">
    <property type="entry name" value="FKBP-like"/>
    <property type="match status" value="1"/>
</dbReference>
<organism evidence="8 9">
    <name type="scientific">Undibacterium arcticum</name>
    <dbReference type="NCBI Taxonomy" id="1762892"/>
    <lineage>
        <taxon>Bacteria</taxon>
        <taxon>Pseudomonadati</taxon>
        <taxon>Pseudomonadota</taxon>
        <taxon>Betaproteobacteria</taxon>
        <taxon>Burkholderiales</taxon>
        <taxon>Oxalobacteraceae</taxon>
        <taxon>Undibacterium</taxon>
    </lineage>
</organism>
<proteinExistence type="inferred from homology"/>